<dbReference type="Proteomes" id="UP000799757">
    <property type="component" value="Unassembled WGS sequence"/>
</dbReference>
<dbReference type="InterPro" id="IPR032429">
    <property type="entry name" value="Nibrin_BRCT2"/>
</dbReference>
<gene>
    <name evidence="7" type="ORF">K505DRAFT_73342</name>
</gene>
<keyword evidence="8" id="KW-1185">Reference proteome</keyword>
<dbReference type="Gene3D" id="2.60.200.20">
    <property type="match status" value="1"/>
</dbReference>
<dbReference type="GO" id="GO:0003684">
    <property type="term" value="F:damaged DNA binding"/>
    <property type="evidence" value="ECO:0007669"/>
    <property type="project" value="TreeGrafter"/>
</dbReference>
<feature type="compositionally biased region" description="Polar residues" evidence="5">
    <location>
        <begin position="399"/>
        <end position="417"/>
    </location>
</feature>
<keyword evidence="2" id="KW-0227">DNA damage</keyword>
<evidence type="ECO:0000256" key="5">
    <source>
        <dbReference type="SAM" id="MobiDB-lite"/>
    </source>
</evidence>
<reference evidence="7" key="1">
    <citation type="journal article" date="2020" name="Stud. Mycol.">
        <title>101 Dothideomycetes genomes: a test case for predicting lifestyles and emergence of pathogens.</title>
        <authorList>
            <person name="Haridas S."/>
            <person name="Albert R."/>
            <person name="Binder M."/>
            <person name="Bloem J."/>
            <person name="Labutti K."/>
            <person name="Salamov A."/>
            <person name="Andreopoulos B."/>
            <person name="Baker S."/>
            <person name="Barry K."/>
            <person name="Bills G."/>
            <person name="Bluhm B."/>
            <person name="Cannon C."/>
            <person name="Castanera R."/>
            <person name="Culley D."/>
            <person name="Daum C."/>
            <person name="Ezra D."/>
            <person name="Gonzalez J."/>
            <person name="Henrissat B."/>
            <person name="Kuo A."/>
            <person name="Liang C."/>
            <person name="Lipzen A."/>
            <person name="Lutzoni F."/>
            <person name="Magnuson J."/>
            <person name="Mondo S."/>
            <person name="Nolan M."/>
            <person name="Ohm R."/>
            <person name="Pangilinan J."/>
            <person name="Park H.-J."/>
            <person name="Ramirez L."/>
            <person name="Alfaro M."/>
            <person name="Sun H."/>
            <person name="Tritt A."/>
            <person name="Yoshinaga Y."/>
            <person name="Zwiers L.-H."/>
            <person name="Turgeon B."/>
            <person name="Goodwin S."/>
            <person name="Spatafora J."/>
            <person name="Crous P."/>
            <person name="Grigoriev I."/>
        </authorList>
    </citation>
    <scope>NUCLEOTIDE SEQUENCE</scope>
    <source>
        <strain evidence="7">CBS 109.77</strain>
    </source>
</reference>
<feature type="compositionally biased region" description="Polar residues" evidence="5">
    <location>
        <begin position="470"/>
        <end position="491"/>
    </location>
</feature>
<dbReference type="AlphaFoldDB" id="A0A6A6X4X2"/>
<dbReference type="InterPro" id="IPR000253">
    <property type="entry name" value="FHA_dom"/>
</dbReference>
<dbReference type="InterPro" id="IPR040227">
    <property type="entry name" value="Nibrin-rel"/>
</dbReference>
<dbReference type="Gene3D" id="3.40.50.10190">
    <property type="entry name" value="BRCT domain"/>
    <property type="match status" value="1"/>
</dbReference>
<feature type="compositionally biased region" description="Basic and acidic residues" evidence="5">
    <location>
        <begin position="578"/>
        <end position="591"/>
    </location>
</feature>
<feature type="compositionally biased region" description="Basic and acidic residues" evidence="5">
    <location>
        <begin position="449"/>
        <end position="458"/>
    </location>
</feature>
<organism evidence="7 8">
    <name type="scientific">Melanomma pulvis-pyrius CBS 109.77</name>
    <dbReference type="NCBI Taxonomy" id="1314802"/>
    <lineage>
        <taxon>Eukaryota</taxon>
        <taxon>Fungi</taxon>
        <taxon>Dikarya</taxon>
        <taxon>Ascomycota</taxon>
        <taxon>Pezizomycotina</taxon>
        <taxon>Dothideomycetes</taxon>
        <taxon>Pleosporomycetidae</taxon>
        <taxon>Pleosporales</taxon>
        <taxon>Melanommataceae</taxon>
        <taxon>Melanomma</taxon>
    </lineage>
</organism>
<feature type="region of interest" description="Disordered" evidence="5">
    <location>
        <begin position="665"/>
        <end position="809"/>
    </location>
</feature>
<evidence type="ECO:0000256" key="1">
    <source>
        <dbReference type="ARBA" id="ARBA00004123"/>
    </source>
</evidence>
<feature type="domain" description="FHA" evidence="6">
    <location>
        <begin position="23"/>
        <end position="94"/>
    </location>
</feature>
<dbReference type="GO" id="GO:0000724">
    <property type="term" value="P:double-strand break repair via homologous recombination"/>
    <property type="evidence" value="ECO:0007669"/>
    <property type="project" value="TreeGrafter"/>
</dbReference>
<feature type="region of interest" description="Disordered" evidence="5">
    <location>
        <begin position="526"/>
        <end position="547"/>
    </location>
</feature>
<dbReference type="GO" id="GO:0007095">
    <property type="term" value="P:mitotic G2 DNA damage checkpoint signaling"/>
    <property type="evidence" value="ECO:0007669"/>
    <property type="project" value="InterPro"/>
</dbReference>
<dbReference type="PANTHER" id="PTHR12162:SF0">
    <property type="entry name" value="NIBRIN"/>
    <property type="match status" value="1"/>
</dbReference>
<dbReference type="Pfam" id="PF16508">
    <property type="entry name" value="NIBRIN_BRCT_II"/>
    <property type="match status" value="1"/>
</dbReference>
<keyword evidence="4" id="KW-0539">Nucleus</keyword>
<feature type="region of interest" description="Disordered" evidence="5">
    <location>
        <begin position="374"/>
        <end position="505"/>
    </location>
</feature>
<name>A0A6A6X4X2_9PLEO</name>
<proteinExistence type="predicted"/>
<evidence type="ECO:0000313" key="7">
    <source>
        <dbReference type="EMBL" id="KAF2790967.1"/>
    </source>
</evidence>
<dbReference type="PANTHER" id="PTHR12162">
    <property type="entry name" value="NIBRIN-RELATED"/>
    <property type="match status" value="1"/>
</dbReference>
<keyword evidence="3" id="KW-0234">DNA repair</keyword>
<protein>
    <recommendedName>
        <fullName evidence="6">FHA domain-containing protein</fullName>
    </recommendedName>
</protein>
<dbReference type="InterPro" id="IPR043014">
    <property type="entry name" value="Nibrin_BRCT2_sf"/>
</dbReference>
<feature type="compositionally biased region" description="Basic and acidic residues" evidence="5">
    <location>
        <begin position="612"/>
        <end position="622"/>
    </location>
</feature>
<evidence type="ECO:0000259" key="6">
    <source>
        <dbReference type="PROSITE" id="PS50006"/>
    </source>
</evidence>
<evidence type="ECO:0000313" key="8">
    <source>
        <dbReference type="Proteomes" id="UP000799757"/>
    </source>
</evidence>
<dbReference type="PROSITE" id="PS50006">
    <property type="entry name" value="FHA_DOMAIN"/>
    <property type="match status" value="1"/>
</dbReference>
<evidence type="ECO:0000256" key="4">
    <source>
        <dbReference type="ARBA" id="ARBA00023242"/>
    </source>
</evidence>
<dbReference type="InterPro" id="IPR036420">
    <property type="entry name" value="BRCT_dom_sf"/>
</dbReference>
<evidence type="ECO:0000256" key="2">
    <source>
        <dbReference type="ARBA" id="ARBA00022763"/>
    </source>
</evidence>
<sequence length="809" mass="90879">MWFIEHENLSGGKREWIKPGSQRLYGRTTKSSDKDAQAAGKQVFLDNKTISRKHMMLKVLEVPPVDGTKLHLKSQLEVTDLSCRQGTTIDGEKMLKSTKDADGNIVPDSMVLTGIEHTIRLSGSYPSFKIKWQPTVLTYAAREGKESKARSTKLHALDIKTTTEFVYDKTTHVVAEKRNLTKVLQGLLSGAHIVTGDYLDAIINAATGPNDDPGAYLPSKLEEDFDTWWPKEKDYIPPIGNEPVGRIAHMLEPNPARSELFKGLSFIFFDENQYNSLHDVVSGGSGKALHFTLNYGHTTIDDYVEFVRNTAGEKRRTIPGNGRLPVITIRPLAFPQGAEEWATSFVTGVDRILKQRSIQQNEFLDAIITNDASSLRKPPTESVDVDSSLPTGTRDEYKSTPTSRSVTPSQRAETTPTPVEEPSKPNPRKRPLRRGLATSRFTGFDDYEPPTKTRKIEETQTPTPMGDIQESAQLPDSYTMSQPRSHPPTQTARRRSPSIEDSVEAADKIDELFPVAAAMRTRRAATRAASASVEPETQTAAKKPKNQAAEVLEKLQRAKKKAGPKEIDVGEHLRTRVKLEEERRKEDEENMRQQMEGVDISEIRGLVQIEEMEIRPRDDRPHQRIKATGEGWNDEWNGRKNYKRFRRRGVERGLQAQKVIVPLEEAPPKKGFGVGDAFFLEETQASSRSDERRKKKKKGHGQDSESEQKPGFTRRKKNTQSEVIIVPDSDSDDDNVLVEVLPSQRNKGAVDRVAETQLADSQTQTQRSTRKRGPAIVAAGQPATKRTRTMKRANSSDDEETGFRFRRRA</sequence>
<comment type="subcellular location">
    <subcellularLocation>
        <location evidence="1">Nucleus</location>
    </subcellularLocation>
</comment>
<dbReference type="OrthoDB" id="552194at2759"/>
<dbReference type="Gene3D" id="3.40.50.10980">
    <property type="entry name" value="Nibrin, BRCT2 domain"/>
    <property type="match status" value="1"/>
</dbReference>
<dbReference type="GO" id="GO:0030870">
    <property type="term" value="C:Mre11 complex"/>
    <property type="evidence" value="ECO:0007669"/>
    <property type="project" value="InterPro"/>
</dbReference>
<dbReference type="EMBL" id="MU002045">
    <property type="protein sequence ID" value="KAF2790967.1"/>
    <property type="molecule type" value="Genomic_DNA"/>
</dbReference>
<feature type="region of interest" description="Disordered" evidence="5">
    <location>
        <begin position="611"/>
        <end position="637"/>
    </location>
</feature>
<feature type="compositionally biased region" description="Polar residues" evidence="5">
    <location>
        <begin position="758"/>
        <end position="767"/>
    </location>
</feature>
<evidence type="ECO:0000256" key="3">
    <source>
        <dbReference type="ARBA" id="ARBA00023204"/>
    </source>
</evidence>
<feature type="region of interest" description="Disordered" evidence="5">
    <location>
        <begin position="578"/>
        <end position="599"/>
    </location>
</feature>
<accession>A0A6A6X4X2</accession>